<dbReference type="Proteomes" id="UP001497700">
    <property type="component" value="Unassembled WGS sequence"/>
</dbReference>
<comment type="caution">
    <text evidence="1">The sequence shown here is derived from an EMBL/GenBank/DDBJ whole genome shotgun (WGS) entry which is preliminary data.</text>
</comment>
<name>A0ACB9YZ20_9PEZI</name>
<reference evidence="1 2" key="1">
    <citation type="journal article" date="2022" name="New Phytol.">
        <title>Ecological generalism drives hyperdiversity of secondary metabolite gene clusters in xylarialean endophytes.</title>
        <authorList>
            <person name="Franco M.E.E."/>
            <person name="Wisecaver J.H."/>
            <person name="Arnold A.E."/>
            <person name="Ju Y.M."/>
            <person name="Slot J.C."/>
            <person name="Ahrendt S."/>
            <person name="Moore L.P."/>
            <person name="Eastman K.E."/>
            <person name="Scott K."/>
            <person name="Konkel Z."/>
            <person name="Mondo S.J."/>
            <person name="Kuo A."/>
            <person name="Hayes R.D."/>
            <person name="Haridas S."/>
            <person name="Andreopoulos B."/>
            <person name="Riley R."/>
            <person name="LaButti K."/>
            <person name="Pangilinan J."/>
            <person name="Lipzen A."/>
            <person name="Amirebrahimi M."/>
            <person name="Yan J."/>
            <person name="Adam C."/>
            <person name="Keymanesh K."/>
            <person name="Ng V."/>
            <person name="Louie K."/>
            <person name="Northen T."/>
            <person name="Drula E."/>
            <person name="Henrissat B."/>
            <person name="Hsieh H.M."/>
            <person name="Youens-Clark K."/>
            <person name="Lutzoni F."/>
            <person name="Miadlikowska J."/>
            <person name="Eastwood D.C."/>
            <person name="Hamelin R.C."/>
            <person name="Grigoriev I.V."/>
            <person name="U'Ren J.M."/>
        </authorList>
    </citation>
    <scope>NUCLEOTIDE SEQUENCE [LARGE SCALE GENOMIC DNA]</scope>
    <source>
        <strain evidence="1 2">CBS 119005</strain>
    </source>
</reference>
<keyword evidence="2" id="KW-1185">Reference proteome</keyword>
<evidence type="ECO:0000313" key="2">
    <source>
        <dbReference type="Proteomes" id="UP001497700"/>
    </source>
</evidence>
<sequence>MNLPTIRAADAALLLSLLFAPLTAAMLRCDHIQADGQKFDLSRLGGPHSVVTSRIIDGDTHNTTYTVDICRALKKSSDVKKDKQCPNFSRVCAIKRTGDGVDEAIPIAGDLKGYGGSDLDPEVTRLSTSDSNSDSQKQGVRVVMKGGFYTTPSGGKRAQRAIIEFVCKEKLNGTEGEWNPEDDKYENGDDPAEGEESFESRSTNPLLYRAEDDKEGDGGEGDGNGGDGGDDEPPKEVQLGIENDPSLIFNSYAPMDDDSNIDVLRLTWLSKYACEKRDDDGSDEQPNPHWGFFTWLVILVFLGTAAYLIFGSWLNYNRYGARGWDLVPHGDTIRDVPYLLKDWTRRVLNTVQGSGSRGGYSAV</sequence>
<accession>A0ACB9YZ20</accession>
<evidence type="ECO:0000313" key="1">
    <source>
        <dbReference type="EMBL" id="KAI4864257.1"/>
    </source>
</evidence>
<dbReference type="EMBL" id="MU393489">
    <property type="protein sequence ID" value="KAI4864257.1"/>
    <property type="molecule type" value="Genomic_DNA"/>
</dbReference>
<protein>
    <submittedName>
        <fullName evidence="1">Autophagy-related protein 27</fullName>
    </submittedName>
</protein>
<proteinExistence type="predicted"/>
<organism evidence="1 2">
    <name type="scientific">Hypoxylon rubiginosum</name>
    <dbReference type="NCBI Taxonomy" id="110542"/>
    <lineage>
        <taxon>Eukaryota</taxon>
        <taxon>Fungi</taxon>
        <taxon>Dikarya</taxon>
        <taxon>Ascomycota</taxon>
        <taxon>Pezizomycotina</taxon>
        <taxon>Sordariomycetes</taxon>
        <taxon>Xylariomycetidae</taxon>
        <taxon>Xylariales</taxon>
        <taxon>Hypoxylaceae</taxon>
        <taxon>Hypoxylon</taxon>
    </lineage>
</organism>
<gene>
    <name evidence="1" type="ORF">F4820DRAFT_424299</name>
</gene>